<evidence type="ECO:0000259" key="3">
    <source>
        <dbReference type="Pfam" id="PF06746"/>
    </source>
</evidence>
<feature type="region of interest" description="Disordered" evidence="2">
    <location>
        <begin position="561"/>
        <end position="590"/>
    </location>
</feature>
<proteinExistence type="predicted"/>
<evidence type="ECO:0000313" key="4">
    <source>
        <dbReference type="EMBL" id="CAE7446697.1"/>
    </source>
</evidence>
<protein>
    <recommendedName>
        <fullName evidence="3">DUF1216 domain-containing protein</fullName>
    </recommendedName>
</protein>
<feature type="region of interest" description="Disordered" evidence="2">
    <location>
        <begin position="315"/>
        <end position="353"/>
    </location>
</feature>
<reference evidence="4" key="1">
    <citation type="submission" date="2021-02" db="EMBL/GenBank/DDBJ databases">
        <authorList>
            <person name="Dougan E. K."/>
            <person name="Rhodes N."/>
            <person name="Thang M."/>
            <person name="Chan C."/>
        </authorList>
    </citation>
    <scope>NUCLEOTIDE SEQUENCE</scope>
</reference>
<dbReference type="EMBL" id="CAJNDS010002356">
    <property type="protein sequence ID" value="CAE7446697.1"/>
    <property type="molecule type" value="Genomic_DNA"/>
</dbReference>
<organism evidence="4 5">
    <name type="scientific">Symbiodinium natans</name>
    <dbReference type="NCBI Taxonomy" id="878477"/>
    <lineage>
        <taxon>Eukaryota</taxon>
        <taxon>Sar</taxon>
        <taxon>Alveolata</taxon>
        <taxon>Dinophyceae</taxon>
        <taxon>Suessiales</taxon>
        <taxon>Symbiodiniaceae</taxon>
        <taxon>Symbiodinium</taxon>
    </lineage>
</organism>
<feature type="coiled-coil region" evidence="1">
    <location>
        <begin position="94"/>
        <end position="146"/>
    </location>
</feature>
<keyword evidence="5" id="KW-1185">Reference proteome</keyword>
<feature type="domain" description="DUF1216" evidence="3">
    <location>
        <begin position="188"/>
        <end position="272"/>
    </location>
</feature>
<dbReference type="AlphaFoldDB" id="A0A812RPF0"/>
<dbReference type="OrthoDB" id="418776at2759"/>
<name>A0A812RPF0_9DINO</name>
<evidence type="ECO:0000256" key="2">
    <source>
        <dbReference type="SAM" id="MobiDB-lite"/>
    </source>
</evidence>
<gene>
    <name evidence="4" type="ORF">SNAT2548_LOCUS24345</name>
</gene>
<evidence type="ECO:0000313" key="5">
    <source>
        <dbReference type="Proteomes" id="UP000604046"/>
    </source>
</evidence>
<feature type="compositionally biased region" description="Pro residues" evidence="2">
    <location>
        <begin position="339"/>
        <end position="349"/>
    </location>
</feature>
<comment type="caution">
    <text evidence="4">The sequence shown here is derived from an EMBL/GenBank/DDBJ whole genome shotgun (WGS) entry which is preliminary data.</text>
</comment>
<dbReference type="Pfam" id="PF06746">
    <property type="entry name" value="DUF1216"/>
    <property type="match status" value="1"/>
</dbReference>
<dbReference type="InterPro" id="IPR009605">
    <property type="entry name" value="DUF1216"/>
</dbReference>
<keyword evidence="1" id="KW-0175">Coiled coil</keyword>
<accession>A0A812RPF0</accession>
<sequence>MALAAVSPSVFRCQCQQLVDLARTVQAAIQGLALVLAAKEVAGHAGLQKQEQRLALIATELQGFARSEFRQGERRPASAMQPVHVSLRDLCSSSEDAHAQLQELQGQLAEAQQDLKDLMSRYEGSLQAQEKQVQALSSNILSLTQAQEASRSSLEDHEARLRVMALDQAQAQEAAKDSCQRTNVQFDEVYEVHKRISSEVGEVREAFTSLEQELMESCSSHKQSLQTRQQQALEQLEELRFLSQQRHTESQEQFKTFQQLMLSQQWEAKQIVDSELRNFQALYNCDMARLADISIELAAPCKALWQKQASDWVKSSEDIRSPRAAGEPGKLAGTDERQPPQPLQPPHPPQASLLREDFPVSWRGILEDTIRRSNCLCEQTKVETDTKLGDLETRLRKCMKSLLDEQLKINQRTCQEASEAQETGQLSAELVKAAEASFKSRLERNLVAVRSDFQRDLESLRDSQQKVLGQVQQTLQSVSSDMEIAATSSARLKNSVKHVEATVKDMSVSVAQHQSAIDELKAEAEMLPRTCKRVDDLWRHMEAVKADLALARSGRESRAEILPLSQGRSASAGIHGPLPPSPQPLSSERRARSQAVLIFCVQ</sequence>
<dbReference type="Proteomes" id="UP000604046">
    <property type="component" value="Unassembled WGS sequence"/>
</dbReference>
<evidence type="ECO:0000256" key="1">
    <source>
        <dbReference type="SAM" id="Coils"/>
    </source>
</evidence>